<name>A0A9E4KAC4_9GAMM</name>
<dbReference type="Gene3D" id="2.120.10.30">
    <property type="entry name" value="TolB, C-terminal domain"/>
    <property type="match status" value="1"/>
</dbReference>
<protein>
    <submittedName>
        <fullName evidence="3">PQQ-dependent sugar dehydrogenase</fullName>
    </submittedName>
</protein>
<dbReference type="Proteomes" id="UP000886667">
    <property type="component" value="Unassembled WGS sequence"/>
</dbReference>
<proteinExistence type="predicted"/>
<evidence type="ECO:0000313" key="4">
    <source>
        <dbReference type="Proteomes" id="UP000886667"/>
    </source>
</evidence>
<feature type="signal peptide" evidence="1">
    <location>
        <begin position="1"/>
        <end position="23"/>
    </location>
</feature>
<dbReference type="PANTHER" id="PTHR19328:SF75">
    <property type="entry name" value="ALDOSE SUGAR DEHYDROGENASE YLII"/>
    <property type="match status" value="1"/>
</dbReference>
<reference evidence="3" key="1">
    <citation type="journal article" date="2021" name="Proc. Natl. Acad. Sci. U.S.A.">
        <title>Global biogeography of chemosynthetic symbionts reveals both localized and globally distributed symbiont groups. .</title>
        <authorList>
            <person name="Osvatic J.T."/>
            <person name="Wilkins L.G.E."/>
            <person name="Leibrecht L."/>
            <person name="Leray M."/>
            <person name="Zauner S."/>
            <person name="Polzin J."/>
            <person name="Camacho Y."/>
            <person name="Gros O."/>
            <person name="van Gils J.A."/>
            <person name="Eisen J.A."/>
            <person name="Petersen J.M."/>
            <person name="Yuen B."/>
        </authorList>
    </citation>
    <scope>NUCLEOTIDE SEQUENCE</scope>
    <source>
        <strain evidence="3">MAGclacostrist064TRANS</strain>
    </source>
</reference>
<feature type="chain" id="PRO_5038768564" evidence="1">
    <location>
        <begin position="24"/>
        <end position="383"/>
    </location>
</feature>
<dbReference type="SUPFAM" id="SSF50952">
    <property type="entry name" value="Soluble quinoprotein glucose dehydrogenase"/>
    <property type="match status" value="1"/>
</dbReference>
<dbReference type="InterPro" id="IPR012938">
    <property type="entry name" value="Glc/Sorbosone_DH"/>
</dbReference>
<dbReference type="Pfam" id="PF07995">
    <property type="entry name" value="GSDH"/>
    <property type="match status" value="1"/>
</dbReference>
<gene>
    <name evidence="3" type="ORF">JAZ07_06650</name>
</gene>
<evidence type="ECO:0000313" key="3">
    <source>
        <dbReference type="EMBL" id="MCG7946015.1"/>
    </source>
</evidence>
<organism evidence="3 4">
    <name type="scientific">Candidatus Thiodiazotropha taylori</name>
    <dbReference type="NCBI Taxonomy" id="2792791"/>
    <lineage>
        <taxon>Bacteria</taxon>
        <taxon>Pseudomonadati</taxon>
        <taxon>Pseudomonadota</taxon>
        <taxon>Gammaproteobacteria</taxon>
        <taxon>Chromatiales</taxon>
        <taxon>Sedimenticolaceae</taxon>
        <taxon>Candidatus Thiodiazotropha</taxon>
    </lineage>
</organism>
<comment type="caution">
    <text evidence="3">The sequence shown here is derived from an EMBL/GenBank/DDBJ whole genome shotgun (WGS) entry which is preliminary data.</text>
</comment>
<dbReference type="PANTHER" id="PTHR19328">
    <property type="entry name" value="HEDGEHOG-INTERACTING PROTEIN"/>
    <property type="match status" value="1"/>
</dbReference>
<evidence type="ECO:0000256" key="1">
    <source>
        <dbReference type="SAM" id="SignalP"/>
    </source>
</evidence>
<evidence type="ECO:0000259" key="2">
    <source>
        <dbReference type="Pfam" id="PF07995"/>
    </source>
</evidence>
<sequence>MNTAMVGSISFLLFACAAQPLLADRAIKTEKQAIGYEIVTQQLANPWAMAFLPDGAMLITEKNGKLRYLDATGKLDPIPIQGLPEIRSHGQGGLLDVTLHPQFENNRYIYISYAERTGNRYGTTVMRGKLKNHALEEPEVIFRLSNKTKSRHHFGSRLVFDNQGFLFITLGDRGDGPRAQDLADHAGSLIRLHDDGRIPRDNPFIDDAQVKPEIFSYGHRNIQGAALHPVSGSLWTHEHGPQGGDEINIPNAGRNYGWPIITYGVNYVIGTKIGEGTHKAGMEQPVHTWIPSIAPSGMTFYTGERFPHWKGNLFVGSLKFQQLVRLEIDNDKITHEERLLTDELGRIRDVRQGPDGMLYLLTDERNGKLVRVIPKGAAGPDSQ</sequence>
<feature type="domain" description="Glucose/Sorbosone dehydrogenase" evidence="2">
    <location>
        <begin position="43"/>
        <end position="371"/>
    </location>
</feature>
<dbReference type="InterPro" id="IPR011042">
    <property type="entry name" value="6-blade_b-propeller_TolB-like"/>
</dbReference>
<dbReference type="EMBL" id="JAEPCM010000214">
    <property type="protein sequence ID" value="MCG7946015.1"/>
    <property type="molecule type" value="Genomic_DNA"/>
</dbReference>
<accession>A0A9E4KAC4</accession>
<dbReference type="InterPro" id="IPR011041">
    <property type="entry name" value="Quinoprot_gluc/sorb_DH_b-prop"/>
</dbReference>
<dbReference type="AlphaFoldDB" id="A0A9E4KAC4"/>
<keyword evidence="1" id="KW-0732">Signal</keyword>